<keyword evidence="3" id="KW-1185">Reference proteome</keyword>
<comment type="caution">
    <text evidence="2">The sequence shown here is derived from an EMBL/GenBank/DDBJ whole genome shotgun (WGS) entry which is preliminary data.</text>
</comment>
<proteinExistence type="predicted"/>
<dbReference type="Proteomes" id="UP000448292">
    <property type="component" value="Unassembled WGS sequence"/>
</dbReference>
<dbReference type="EMBL" id="QMIE01000020">
    <property type="protein sequence ID" value="TVM14863.1"/>
    <property type="molecule type" value="Genomic_DNA"/>
</dbReference>
<evidence type="ECO:0000313" key="2">
    <source>
        <dbReference type="EMBL" id="TVM14863.1"/>
    </source>
</evidence>
<protein>
    <recommendedName>
        <fullName evidence="4">DUF2231 domain-containing protein</fullName>
    </recommendedName>
</protein>
<gene>
    <name evidence="2" type="ORF">DPQ33_16700</name>
</gene>
<dbReference type="RefSeq" id="WP_144304367.1">
    <property type="nucleotide sequence ID" value="NZ_QMIE01000020.1"/>
</dbReference>
<sequence length="127" mass="14614">MPLFVLIRDLLIVVVGAWYFEWHLDFRLPDENNLLLFFVAIPIIWATMMQMWTSISYREQKTRLMYWACHVLGMLLLACSVFLISAVLNTISTSLDATGNILFHGVGWSAILGIVFYDVVDVGRRND</sequence>
<feature type="transmembrane region" description="Helical" evidence="1">
    <location>
        <begin position="64"/>
        <end position="89"/>
    </location>
</feature>
<keyword evidence="1" id="KW-0812">Transmembrane</keyword>
<keyword evidence="1" id="KW-0472">Membrane</keyword>
<organism evidence="2 3">
    <name type="scientific">Oceanidesulfovibrio indonesiensis</name>
    <dbReference type="NCBI Taxonomy" id="54767"/>
    <lineage>
        <taxon>Bacteria</taxon>
        <taxon>Pseudomonadati</taxon>
        <taxon>Thermodesulfobacteriota</taxon>
        <taxon>Desulfovibrionia</taxon>
        <taxon>Desulfovibrionales</taxon>
        <taxon>Desulfovibrionaceae</taxon>
        <taxon>Oceanidesulfovibrio</taxon>
    </lineage>
</organism>
<dbReference type="OrthoDB" id="5465053at2"/>
<feature type="transmembrane region" description="Helical" evidence="1">
    <location>
        <begin position="5"/>
        <end position="22"/>
    </location>
</feature>
<name>A0A7M3MAP6_9BACT</name>
<reference evidence="2 3" key="1">
    <citation type="submission" date="2018-06" db="EMBL/GenBank/DDBJ databases">
        <title>Complete genome of Desulfovibrio indonesiensis P37SLT.</title>
        <authorList>
            <person name="Crispim J.S."/>
            <person name="Vidigal P.M.P."/>
            <person name="Silva L.C.F."/>
            <person name="Laguardia C.N."/>
            <person name="Araujo L.C."/>
            <person name="Dias R.S."/>
            <person name="Sousa M.P."/>
            <person name="Paula S.O."/>
            <person name="Silva C."/>
        </authorList>
    </citation>
    <scope>NUCLEOTIDE SEQUENCE [LARGE SCALE GENOMIC DNA]</scope>
    <source>
        <strain evidence="2 3">P37SLT</strain>
    </source>
</reference>
<evidence type="ECO:0000313" key="3">
    <source>
        <dbReference type="Proteomes" id="UP000448292"/>
    </source>
</evidence>
<accession>A0A7M3MAP6</accession>
<evidence type="ECO:0008006" key="4">
    <source>
        <dbReference type="Google" id="ProtNLM"/>
    </source>
</evidence>
<dbReference type="AlphaFoldDB" id="A0A7M3MAP6"/>
<keyword evidence="1" id="KW-1133">Transmembrane helix</keyword>
<evidence type="ECO:0000256" key="1">
    <source>
        <dbReference type="SAM" id="Phobius"/>
    </source>
</evidence>
<feature type="transmembrane region" description="Helical" evidence="1">
    <location>
        <begin position="101"/>
        <end position="120"/>
    </location>
</feature>
<feature type="transmembrane region" description="Helical" evidence="1">
    <location>
        <begin position="34"/>
        <end position="52"/>
    </location>
</feature>